<dbReference type="AlphaFoldDB" id="A0A0C3EPP4"/>
<protein>
    <submittedName>
        <fullName evidence="1">Uncharacterized protein</fullName>
    </submittedName>
</protein>
<evidence type="ECO:0000313" key="2">
    <source>
        <dbReference type="Proteomes" id="UP000054166"/>
    </source>
</evidence>
<reference evidence="2" key="2">
    <citation type="submission" date="2015-01" db="EMBL/GenBank/DDBJ databases">
        <title>Evolutionary Origins and Diversification of the Mycorrhizal Mutualists.</title>
        <authorList>
            <consortium name="DOE Joint Genome Institute"/>
            <consortium name="Mycorrhizal Genomics Consortium"/>
            <person name="Kohler A."/>
            <person name="Kuo A."/>
            <person name="Nagy L.G."/>
            <person name="Floudas D."/>
            <person name="Copeland A."/>
            <person name="Barry K.W."/>
            <person name="Cichocki N."/>
            <person name="Veneault-Fourrey C."/>
            <person name="LaButti K."/>
            <person name="Lindquist E.A."/>
            <person name="Lipzen A."/>
            <person name="Lundell T."/>
            <person name="Morin E."/>
            <person name="Murat C."/>
            <person name="Riley R."/>
            <person name="Ohm R."/>
            <person name="Sun H."/>
            <person name="Tunlid A."/>
            <person name="Henrissat B."/>
            <person name="Grigoriev I.V."/>
            <person name="Hibbett D.S."/>
            <person name="Martin F."/>
        </authorList>
    </citation>
    <scope>NUCLEOTIDE SEQUENCE [LARGE SCALE GENOMIC DNA]</scope>
    <source>
        <strain evidence="2">F 1598</strain>
    </source>
</reference>
<organism evidence="1 2">
    <name type="scientific">Piloderma croceum (strain F 1598)</name>
    <dbReference type="NCBI Taxonomy" id="765440"/>
    <lineage>
        <taxon>Eukaryota</taxon>
        <taxon>Fungi</taxon>
        <taxon>Dikarya</taxon>
        <taxon>Basidiomycota</taxon>
        <taxon>Agaricomycotina</taxon>
        <taxon>Agaricomycetes</taxon>
        <taxon>Agaricomycetidae</taxon>
        <taxon>Atheliales</taxon>
        <taxon>Atheliaceae</taxon>
        <taxon>Piloderma</taxon>
    </lineage>
</organism>
<dbReference type="InParanoid" id="A0A0C3EPP4"/>
<proteinExistence type="predicted"/>
<keyword evidence="2" id="KW-1185">Reference proteome</keyword>
<evidence type="ECO:0000313" key="1">
    <source>
        <dbReference type="EMBL" id="KIM74545.1"/>
    </source>
</evidence>
<gene>
    <name evidence="1" type="ORF">PILCRDRAFT_828101</name>
</gene>
<name>A0A0C3EPP4_PILCF</name>
<accession>A0A0C3EPP4</accession>
<reference evidence="1 2" key="1">
    <citation type="submission" date="2014-04" db="EMBL/GenBank/DDBJ databases">
        <authorList>
            <consortium name="DOE Joint Genome Institute"/>
            <person name="Kuo A."/>
            <person name="Tarkka M."/>
            <person name="Buscot F."/>
            <person name="Kohler A."/>
            <person name="Nagy L.G."/>
            <person name="Floudas D."/>
            <person name="Copeland A."/>
            <person name="Barry K.W."/>
            <person name="Cichocki N."/>
            <person name="Veneault-Fourrey C."/>
            <person name="LaButti K."/>
            <person name="Lindquist E.A."/>
            <person name="Lipzen A."/>
            <person name="Lundell T."/>
            <person name="Morin E."/>
            <person name="Murat C."/>
            <person name="Sun H."/>
            <person name="Tunlid A."/>
            <person name="Henrissat B."/>
            <person name="Grigoriev I.V."/>
            <person name="Hibbett D.S."/>
            <person name="Martin F."/>
            <person name="Nordberg H.P."/>
            <person name="Cantor M.N."/>
            <person name="Hua S.X."/>
        </authorList>
    </citation>
    <scope>NUCLEOTIDE SEQUENCE [LARGE SCALE GENOMIC DNA]</scope>
    <source>
        <strain evidence="1 2">F 1598</strain>
    </source>
</reference>
<dbReference type="HOGENOM" id="CLU_2979931_0_0_1"/>
<dbReference type="EMBL" id="KN833059">
    <property type="protein sequence ID" value="KIM74545.1"/>
    <property type="molecule type" value="Genomic_DNA"/>
</dbReference>
<dbReference type="Proteomes" id="UP000054166">
    <property type="component" value="Unassembled WGS sequence"/>
</dbReference>
<sequence length="58" mass="6473">MAIIHHEHVLLLDGRLLGEIRSGYGLEVDAAIVNDESGWKEAGVEARRTWRRGVYSGL</sequence>